<reference evidence="2" key="1">
    <citation type="submission" date="2020-02" db="EMBL/GenBank/DDBJ databases">
        <authorList>
            <person name="Meier V. D."/>
        </authorList>
    </citation>
    <scope>NUCLEOTIDE SEQUENCE</scope>
    <source>
        <strain evidence="2">AVDCRST_MAG68</strain>
    </source>
</reference>
<name>A0A6J4LMD7_9BACT</name>
<protein>
    <submittedName>
        <fullName evidence="2">Uncharacterized protein</fullName>
    </submittedName>
</protein>
<proteinExistence type="predicted"/>
<gene>
    <name evidence="2" type="ORF">AVDCRST_MAG68-3369</name>
</gene>
<feature type="region of interest" description="Disordered" evidence="1">
    <location>
        <begin position="1"/>
        <end position="27"/>
    </location>
</feature>
<evidence type="ECO:0000313" key="2">
    <source>
        <dbReference type="EMBL" id="CAA9336050.1"/>
    </source>
</evidence>
<evidence type="ECO:0000256" key="1">
    <source>
        <dbReference type="SAM" id="MobiDB-lite"/>
    </source>
</evidence>
<sequence>MESPIPQNPETSPKTHKKKFQPLSWPVREENARTRMEREMQIVEHLRTTRARECFIGRIPKLRPELMVRALRTPEALRNDAENGLSSGCLRGLFGPVDAANQSPRAAWRIHRKILRMSVRVSYMRAPMQEADLEDFSQAAYTMILSGVLSRREGDRLWEEIFRVALHRRLQTLVRNTRVQRGRQGRTGNPNKGESFARMPPMLVLDEVSDHTGLDLRDPARGERLARAVEALRAALAKMHPYLQDALEVDAVGRLVKAGDVAHRYGKTVRTVKDWRKRARQLFRQDAELVALLQELGYCVKDD</sequence>
<dbReference type="EMBL" id="CADCTW010000133">
    <property type="protein sequence ID" value="CAA9336050.1"/>
    <property type="molecule type" value="Genomic_DNA"/>
</dbReference>
<dbReference type="AlphaFoldDB" id="A0A6J4LMD7"/>
<organism evidence="2">
    <name type="scientific">uncultured Gemmatimonadota bacterium</name>
    <dbReference type="NCBI Taxonomy" id="203437"/>
    <lineage>
        <taxon>Bacteria</taxon>
        <taxon>Pseudomonadati</taxon>
        <taxon>Gemmatimonadota</taxon>
        <taxon>environmental samples</taxon>
    </lineage>
</organism>
<accession>A0A6J4LMD7</accession>